<proteinExistence type="predicted"/>
<comment type="caution">
    <text evidence="5">The sequence shown here is derived from an EMBL/GenBank/DDBJ whole genome shotgun (WGS) entry which is preliminary data.</text>
</comment>
<evidence type="ECO:0000256" key="2">
    <source>
        <dbReference type="ARBA" id="ARBA00022723"/>
    </source>
</evidence>
<reference evidence="5 6" key="1">
    <citation type="journal article" date="2016" name="Nat. Commun.">
        <title>Thousands of microbial genomes shed light on interconnected biogeochemical processes in an aquifer system.</title>
        <authorList>
            <person name="Anantharaman K."/>
            <person name="Brown C.T."/>
            <person name="Hug L.A."/>
            <person name="Sharon I."/>
            <person name="Castelle C.J."/>
            <person name="Probst A.J."/>
            <person name="Thomas B.C."/>
            <person name="Singh A."/>
            <person name="Wilkins M.J."/>
            <person name="Karaoz U."/>
            <person name="Brodie E.L."/>
            <person name="Williams K.H."/>
            <person name="Hubbard S.S."/>
            <person name="Banfield J.F."/>
        </authorList>
    </citation>
    <scope>NUCLEOTIDE SEQUENCE [LARGE SCALE GENOMIC DNA]</scope>
    <source>
        <strain evidence="6">RIFCSPLOWO2_12_FULL_64_10</strain>
    </source>
</reference>
<dbReference type="InterPro" id="IPR002629">
    <property type="entry name" value="Met_Synth_C/arc"/>
</dbReference>
<protein>
    <submittedName>
        <fullName evidence="5">Methionine synthase</fullName>
    </submittedName>
</protein>
<sequence length="335" mass="36774">MSAPQILTTVVGSYPVPDWLRAYPTKQSLIDATMVVLKTQEEAGIDVVADGELYRFDVNHPETNGMIDYFIRPMSGITSEVSRETLEAFRRESGLAYRAEPAGVVEGPVGEGMLNLPRAYALVRPLTRARLKFTVTGPHMLSKVLMDRHYGDRARLADAIAEVLARQVAEIDADVVQVDEANIPGHPEEADWAAAAINRVLDAVKGEKAVHVCFGNYGGQTVQRGAWEALIPFLSALRADHLVLEFKRWGIEHAACLKDLPGGIGVGLGVVDIKDNRVETAEEIARDIERAGRLVGKGRVRYIHPDCGFWMLQRGVADRKIAALAKGRDLFEGRA</sequence>
<dbReference type="EMBL" id="MFKF01000324">
    <property type="protein sequence ID" value="OGG46320.1"/>
    <property type="molecule type" value="Genomic_DNA"/>
</dbReference>
<keyword evidence="2" id="KW-0479">Metal-binding</keyword>
<keyword evidence="3" id="KW-0862">Zinc</keyword>
<evidence type="ECO:0000256" key="1">
    <source>
        <dbReference type="ARBA" id="ARBA00001947"/>
    </source>
</evidence>
<accession>A0A1F6CBB0</accession>
<dbReference type="SUPFAM" id="SSF51726">
    <property type="entry name" value="UROD/MetE-like"/>
    <property type="match status" value="1"/>
</dbReference>
<dbReference type="AlphaFoldDB" id="A0A1F6CBB0"/>
<dbReference type="Pfam" id="PF01717">
    <property type="entry name" value="Meth_synt_2"/>
    <property type="match status" value="1"/>
</dbReference>
<dbReference type="PANTHER" id="PTHR30519">
    <property type="entry name" value="5-METHYLTETRAHYDROPTEROYLTRIGLUTAMATE--HOMOCYSTEINE METHYLTRANSFERASE"/>
    <property type="match status" value="1"/>
</dbReference>
<evidence type="ECO:0000259" key="4">
    <source>
        <dbReference type="Pfam" id="PF01717"/>
    </source>
</evidence>
<evidence type="ECO:0000313" key="6">
    <source>
        <dbReference type="Proteomes" id="UP000178606"/>
    </source>
</evidence>
<evidence type="ECO:0000256" key="3">
    <source>
        <dbReference type="ARBA" id="ARBA00022833"/>
    </source>
</evidence>
<dbReference type="GO" id="GO:0003871">
    <property type="term" value="F:5-methyltetrahydropteroyltriglutamate-homocysteine S-methyltransferase activity"/>
    <property type="evidence" value="ECO:0007669"/>
    <property type="project" value="InterPro"/>
</dbReference>
<comment type="cofactor">
    <cofactor evidence="1">
        <name>Zn(2+)</name>
        <dbReference type="ChEBI" id="CHEBI:29105"/>
    </cofactor>
</comment>
<evidence type="ECO:0000313" key="5">
    <source>
        <dbReference type="EMBL" id="OGG46320.1"/>
    </source>
</evidence>
<organism evidence="5 6">
    <name type="scientific">Handelsmanbacteria sp. (strain RIFCSPLOWO2_12_FULL_64_10)</name>
    <dbReference type="NCBI Taxonomy" id="1817868"/>
    <lineage>
        <taxon>Bacteria</taxon>
        <taxon>Candidatus Handelsmaniibacteriota</taxon>
    </lineage>
</organism>
<gene>
    <name evidence="5" type="ORF">A3F84_27155</name>
</gene>
<dbReference type="InterPro" id="IPR038071">
    <property type="entry name" value="UROD/MetE-like_sf"/>
</dbReference>
<dbReference type="GO" id="GO:0008270">
    <property type="term" value="F:zinc ion binding"/>
    <property type="evidence" value="ECO:0007669"/>
    <property type="project" value="InterPro"/>
</dbReference>
<dbReference type="Gene3D" id="3.20.20.210">
    <property type="match status" value="1"/>
</dbReference>
<name>A0A1F6CBB0_HANXR</name>
<dbReference type="GO" id="GO:0009086">
    <property type="term" value="P:methionine biosynthetic process"/>
    <property type="evidence" value="ECO:0007669"/>
    <property type="project" value="InterPro"/>
</dbReference>
<dbReference type="Proteomes" id="UP000178606">
    <property type="component" value="Unassembled WGS sequence"/>
</dbReference>
<feature type="domain" description="Cobalamin-independent methionine synthase MetE C-terminal/archaeal" evidence="4">
    <location>
        <begin position="25"/>
        <end position="317"/>
    </location>
</feature>